<protein>
    <submittedName>
        <fullName evidence="2">Uncharacterized protein</fullName>
    </submittedName>
</protein>
<sequence>MQKILFKKKFVNALCLLFFILGGFIIIPLNIHPFAYNVGLKHNIFAISILIFAIVIFIFLINKKRIAIQLINIYLVLVLLINSKSFIALFFNHNSDYIHYYYKAVITIFLVILLYLVNKYKVSFKQVEEINNIGKNDR</sequence>
<reference evidence="2 3" key="1">
    <citation type="submission" date="2018-12" db="EMBL/GenBank/DDBJ databases">
        <authorList>
            <consortium name="Pathogen Informatics"/>
        </authorList>
    </citation>
    <scope>NUCLEOTIDE SEQUENCE [LARGE SCALE GENOMIC DNA]</scope>
    <source>
        <strain evidence="2 3">NCTC11432</strain>
    </source>
</reference>
<keyword evidence="1" id="KW-0812">Transmembrane</keyword>
<dbReference type="Proteomes" id="UP000279227">
    <property type="component" value="Chromosome"/>
</dbReference>
<name>A0A3S4R7T5_CHRGE</name>
<dbReference type="AlphaFoldDB" id="A0A3S4R7T5"/>
<gene>
    <name evidence="2" type="ORF">NCTC11432_05182</name>
</gene>
<feature type="transmembrane region" description="Helical" evidence="1">
    <location>
        <begin position="12"/>
        <end position="31"/>
    </location>
</feature>
<accession>A0A3S4R7T5</accession>
<dbReference type="KEGG" id="cgle:NCTC11432_05182"/>
<feature type="transmembrane region" description="Helical" evidence="1">
    <location>
        <begin position="43"/>
        <end position="61"/>
    </location>
</feature>
<feature type="transmembrane region" description="Helical" evidence="1">
    <location>
        <begin position="97"/>
        <end position="117"/>
    </location>
</feature>
<evidence type="ECO:0000313" key="3">
    <source>
        <dbReference type="Proteomes" id="UP000279227"/>
    </source>
</evidence>
<feature type="transmembrane region" description="Helical" evidence="1">
    <location>
        <begin position="73"/>
        <end position="91"/>
    </location>
</feature>
<keyword evidence="1" id="KW-0472">Membrane</keyword>
<keyword evidence="1" id="KW-1133">Transmembrane helix</keyword>
<dbReference type="GeneID" id="93022943"/>
<dbReference type="OrthoDB" id="9970555at2"/>
<evidence type="ECO:0000256" key="1">
    <source>
        <dbReference type="SAM" id="Phobius"/>
    </source>
</evidence>
<evidence type="ECO:0000313" key="2">
    <source>
        <dbReference type="EMBL" id="VEE12202.1"/>
    </source>
</evidence>
<dbReference type="STRING" id="525257.HMPREF0204_14620"/>
<dbReference type="RefSeq" id="WP_002980685.1">
    <property type="nucleotide sequence ID" value="NZ_CP068486.1"/>
</dbReference>
<proteinExistence type="predicted"/>
<dbReference type="EMBL" id="LR134289">
    <property type="protein sequence ID" value="VEE12202.1"/>
    <property type="molecule type" value="Genomic_DNA"/>
</dbReference>
<organism evidence="2 3">
    <name type="scientific">Chryseobacterium gleum</name>
    <name type="common">Flavobacterium gleum</name>
    <dbReference type="NCBI Taxonomy" id="250"/>
    <lineage>
        <taxon>Bacteria</taxon>
        <taxon>Pseudomonadati</taxon>
        <taxon>Bacteroidota</taxon>
        <taxon>Flavobacteriia</taxon>
        <taxon>Flavobacteriales</taxon>
        <taxon>Weeksellaceae</taxon>
        <taxon>Chryseobacterium group</taxon>
        <taxon>Chryseobacterium</taxon>
    </lineage>
</organism>